<dbReference type="AlphaFoldDB" id="A0A068WNI8"/>
<organism evidence="2">
    <name type="scientific">Echinococcus granulosus</name>
    <name type="common">Hydatid tapeworm</name>
    <dbReference type="NCBI Taxonomy" id="6210"/>
    <lineage>
        <taxon>Eukaryota</taxon>
        <taxon>Metazoa</taxon>
        <taxon>Spiralia</taxon>
        <taxon>Lophotrochozoa</taxon>
        <taxon>Platyhelminthes</taxon>
        <taxon>Cestoda</taxon>
        <taxon>Eucestoda</taxon>
        <taxon>Cyclophyllidea</taxon>
        <taxon>Taeniidae</taxon>
        <taxon>Echinococcus</taxon>
        <taxon>Echinococcus granulosus group</taxon>
    </lineage>
</organism>
<protein>
    <submittedName>
        <fullName evidence="4">ACT domain-containing protein</fullName>
    </submittedName>
</protein>
<dbReference type="Proteomes" id="UP000492820">
    <property type="component" value="Unassembled WGS sequence"/>
</dbReference>
<dbReference type="OrthoDB" id="9983120at2759"/>
<evidence type="ECO:0000313" key="4">
    <source>
        <dbReference type="WBParaSite" id="EgrG_000224800"/>
    </source>
</evidence>
<evidence type="ECO:0000313" key="2">
    <source>
        <dbReference type="EMBL" id="CDS20054.1"/>
    </source>
</evidence>
<sequence length="155" mass="17681">MSIVSLGQWSRKHKRRSQQSSQQLRSSILPSLPLLGQAIDEDGDTTNLDPDEGAFFRFRTDLRDSEVLRLIETIQKDDAKQFSSFTFKRIESLTMDVTLTELPSVEYMARSFWNTLKSIGLLHTACILSAHSIMDVLLRRNITFSMTDASATFFN</sequence>
<reference evidence="4" key="3">
    <citation type="submission" date="2020-10" db="UniProtKB">
        <authorList>
            <consortium name="WormBaseParasite"/>
        </authorList>
    </citation>
    <scope>IDENTIFICATION</scope>
</reference>
<gene>
    <name evidence="2" type="ORF">EgrG_000224800</name>
</gene>
<name>A0A068WNI8_ECHGR</name>
<evidence type="ECO:0000313" key="3">
    <source>
        <dbReference type="Proteomes" id="UP000492820"/>
    </source>
</evidence>
<reference evidence="2 3" key="1">
    <citation type="journal article" date="2013" name="Nature">
        <title>The genomes of four tapeworm species reveal adaptations to parasitism.</title>
        <authorList>
            <person name="Tsai I.J."/>
            <person name="Zarowiecki M."/>
            <person name="Holroyd N."/>
            <person name="Garciarrubio A."/>
            <person name="Sanchez-Flores A."/>
            <person name="Brooks K.L."/>
            <person name="Tracey A."/>
            <person name="Bobes R.J."/>
            <person name="Fragoso G."/>
            <person name="Sciutto E."/>
            <person name="Aslett M."/>
            <person name="Beasley H."/>
            <person name="Bennett H.M."/>
            <person name="Cai J."/>
            <person name="Camicia F."/>
            <person name="Clark R."/>
            <person name="Cucher M."/>
            <person name="De Silva N."/>
            <person name="Day T.A."/>
            <person name="Deplazes P."/>
            <person name="Estrada K."/>
            <person name="Fernandez C."/>
            <person name="Holland P.W."/>
            <person name="Hou J."/>
            <person name="Hu S."/>
            <person name="Huckvale T."/>
            <person name="Hung S.S."/>
            <person name="Kamenetzky L."/>
            <person name="Keane J.A."/>
            <person name="Kiss F."/>
            <person name="Koziol U."/>
            <person name="Lambert O."/>
            <person name="Liu K."/>
            <person name="Luo X."/>
            <person name="Luo Y."/>
            <person name="Macchiaroli N."/>
            <person name="Nichol S."/>
            <person name="Paps J."/>
            <person name="Parkinson J."/>
            <person name="Pouchkina-Stantcheva N."/>
            <person name="Riddiford N."/>
            <person name="Rosenzvit M."/>
            <person name="Salinas G."/>
            <person name="Wasmuth J.D."/>
            <person name="Zamanian M."/>
            <person name="Zheng Y."/>
            <person name="Cai X."/>
            <person name="Soberon X."/>
            <person name="Olson P.D."/>
            <person name="Laclette J.P."/>
            <person name="Brehm K."/>
            <person name="Berriman M."/>
            <person name="Garciarrubio A."/>
            <person name="Bobes R.J."/>
            <person name="Fragoso G."/>
            <person name="Sanchez-Flores A."/>
            <person name="Estrada K."/>
            <person name="Cevallos M.A."/>
            <person name="Morett E."/>
            <person name="Gonzalez V."/>
            <person name="Portillo T."/>
            <person name="Ochoa-Leyva A."/>
            <person name="Jose M.V."/>
            <person name="Sciutto E."/>
            <person name="Landa A."/>
            <person name="Jimenez L."/>
            <person name="Valdes V."/>
            <person name="Carrero J.C."/>
            <person name="Larralde C."/>
            <person name="Morales-Montor J."/>
            <person name="Limon-Lason J."/>
            <person name="Soberon X."/>
            <person name="Laclette J.P."/>
        </authorList>
    </citation>
    <scope>NUCLEOTIDE SEQUENCE [LARGE SCALE GENOMIC DNA]</scope>
</reference>
<reference evidence="2" key="2">
    <citation type="submission" date="2014-06" db="EMBL/GenBank/DDBJ databases">
        <authorList>
            <person name="Aslett M."/>
        </authorList>
    </citation>
    <scope>NUCLEOTIDE SEQUENCE</scope>
</reference>
<accession>A0A068WNI8</accession>
<evidence type="ECO:0000256" key="1">
    <source>
        <dbReference type="SAM" id="MobiDB-lite"/>
    </source>
</evidence>
<dbReference type="EMBL" id="LK028580">
    <property type="protein sequence ID" value="CDS20054.1"/>
    <property type="molecule type" value="Genomic_DNA"/>
</dbReference>
<feature type="region of interest" description="Disordered" evidence="1">
    <location>
        <begin position="1"/>
        <end position="24"/>
    </location>
</feature>
<dbReference type="WBParaSite" id="EgrG_000224800">
    <property type="protein sequence ID" value="EgrG_000224800"/>
    <property type="gene ID" value="EgrG_000224800"/>
</dbReference>
<proteinExistence type="predicted"/>